<feature type="compositionally biased region" description="Low complexity" evidence="3">
    <location>
        <begin position="132"/>
        <end position="145"/>
    </location>
</feature>
<sequence>MPPISDRAESATSSGDAGPAPKPARSRRGCFECRRRKIKCDERQPLCVLCEKGDRVCEWPKPGEGHRNKPRRVPEGRASDRSGQSQPSTSFSVLQQILPSHLHVQVPSVDPQALHDPFQHPPQSHYPFVAHAGEASGSGSGRAASLEARTAGPATSSQSRMDDFSDLLLAPERQAEQMADPAFLAPYLPRVSDRLVMRHYLLHSSRIIMAYDSRRHPWNPWILFHAPAAFKSLPEVSPAEDALRTSLLAIGAVHLRYSGATKDALGAWKVTYQARSQVWSFVKRTKVWEGGPRDMAEEEELDVVLAALLGCTIASSLAADDLWHEHLMSVISFLDRLGGPASLLQNERRDRMSLRRFCLEQLATREIFGCMSTDQAPRILTEGFERWYLEMERWSNKGEEWESVDKMFGISRHTVTVIARVCILLSAEEVLADQAGPPLLARHSPSDLPSSFHHSPSRSLFASMTPAAAAAKEANGLLREFETWEATSSFILSHPRTAAGDHAYRHTLRLRMYREVFRLPMGEERVREAVKAIMEIAKEVLAWYGRIVWMTWPILAAGFSMFPGDPSRNAALELLCEFEPHACFDNAAACRALLEFWRYNDASEDDLLPTEVFRRLESRPFLD</sequence>
<dbReference type="SMART" id="SM00066">
    <property type="entry name" value="GAL4"/>
    <property type="match status" value="1"/>
</dbReference>
<proteinExistence type="predicted"/>
<feature type="compositionally biased region" description="Polar residues" evidence="3">
    <location>
        <begin position="81"/>
        <end position="90"/>
    </location>
</feature>
<feature type="compositionally biased region" description="Basic and acidic residues" evidence="3">
    <location>
        <begin position="58"/>
        <end position="80"/>
    </location>
</feature>
<dbReference type="AlphaFoldDB" id="A0AA38H324"/>
<keyword evidence="6" id="KW-1185">Reference proteome</keyword>
<dbReference type="EMBL" id="JAKWFO010000016">
    <property type="protein sequence ID" value="KAI9631766.1"/>
    <property type="molecule type" value="Genomic_DNA"/>
</dbReference>
<dbReference type="GO" id="GO:0005634">
    <property type="term" value="C:nucleus"/>
    <property type="evidence" value="ECO:0007669"/>
    <property type="project" value="UniProtKB-SubCell"/>
</dbReference>
<accession>A0AA38H324</accession>
<protein>
    <submittedName>
        <fullName evidence="5">Fungal-specific transcription factor domain-containing protein</fullName>
    </submittedName>
</protein>
<feature type="region of interest" description="Disordered" evidence="3">
    <location>
        <begin position="1"/>
        <end position="28"/>
    </location>
</feature>
<name>A0AA38H324_9TREE</name>
<dbReference type="CDD" id="cd00067">
    <property type="entry name" value="GAL4"/>
    <property type="match status" value="1"/>
</dbReference>
<keyword evidence="2" id="KW-0539">Nucleus</keyword>
<dbReference type="PROSITE" id="PS00463">
    <property type="entry name" value="ZN2_CY6_FUNGAL_1"/>
    <property type="match status" value="1"/>
</dbReference>
<dbReference type="Pfam" id="PF11951">
    <property type="entry name" value="Fungal_trans_2"/>
    <property type="match status" value="1"/>
</dbReference>
<dbReference type="Gene3D" id="4.10.240.10">
    <property type="entry name" value="Zn(2)-C6 fungal-type DNA-binding domain"/>
    <property type="match status" value="1"/>
</dbReference>
<comment type="caution">
    <text evidence="5">The sequence shown here is derived from an EMBL/GenBank/DDBJ whole genome shotgun (WGS) entry which is preliminary data.</text>
</comment>
<dbReference type="SUPFAM" id="SSF57701">
    <property type="entry name" value="Zn2/Cys6 DNA-binding domain"/>
    <property type="match status" value="1"/>
</dbReference>
<dbReference type="InterPro" id="IPR036864">
    <property type="entry name" value="Zn2-C6_fun-type_DNA-bd_sf"/>
</dbReference>
<feature type="region of interest" description="Disordered" evidence="3">
    <location>
        <begin position="58"/>
        <end position="90"/>
    </location>
</feature>
<reference evidence="5" key="1">
    <citation type="journal article" date="2022" name="G3 (Bethesda)">
        <title>High quality genome of the basidiomycete yeast Dioszegia hungarica PDD-24b-2 isolated from cloud water.</title>
        <authorList>
            <person name="Jarrige D."/>
            <person name="Haridas S."/>
            <person name="Bleykasten-Grosshans C."/>
            <person name="Joly M."/>
            <person name="Nadalig T."/>
            <person name="Sancelme M."/>
            <person name="Vuilleumier S."/>
            <person name="Grigoriev I.V."/>
            <person name="Amato P."/>
            <person name="Bringel F."/>
        </authorList>
    </citation>
    <scope>NUCLEOTIDE SEQUENCE</scope>
    <source>
        <strain evidence="5">PDD-24b-2</strain>
    </source>
</reference>
<evidence type="ECO:0000256" key="2">
    <source>
        <dbReference type="ARBA" id="ARBA00023242"/>
    </source>
</evidence>
<evidence type="ECO:0000313" key="5">
    <source>
        <dbReference type="EMBL" id="KAI9631766.1"/>
    </source>
</evidence>
<dbReference type="RefSeq" id="XP_052941543.1">
    <property type="nucleotide sequence ID" value="XM_053086411.1"/>
</dbReference>
<evidence type="ECO:0000256" key="3">
    <source>
        <dbReference type="SAM" id="MobiDB-lite"/>
    </source>
</evidence>
<gene>
    <name evidence="5" type="ORF">MKK02DRAFT_21401</name>
</gene>
<dbReference type="InterPro" id="IPR001138">
    <property type="entry name" value="Zn2Cys6_DnaBD"/>
</dbReference>
<dbReference type="GO" id="GO:0008270">
    <property type="term" value="F:zinc ion binding"/>
    <property type="evidence" value="ECO:0007669"/>
    <property type="project" value="InterPro"/>
</dbReference>
<comment type="subcellular location">
    <subcellularLocation>
        <location evidence="1">Nucleus</location>
    </subcellularLocation>
</comment>
<dbReference type="PROSITE" id="PS50048">
    <property type="entry name" value="ZN2_CY6_FUNGAL_2"/>
    <property type="match status" value="1"/>
</dbReference>
<dbReference type="GO" id="GO:0000981">
    <property type="term" value="F:DNA-binding transcription factor activity, RNA polymerase II-specific"/>
    <property type="evidence" value="ECO:0007669"/>
    <property type="project" value="InterPro"/>
</dbReference>
<dbReference type="PANTHER" id="PTHR37534:SF20">
    <property type="entry name" value="PRO1A C6 ZINK-FINGER PROTEIN"/>
    <property type="match status" value="1"/>
</dbReference>
<dbReference type="Pfam" id="PF00172">
    <property type="entry name" value="Zn_clus"/>
    <property type="match status" value="1"/>
</dbReference>
<feature type="region of interest" description="Disordered" evidence="3">
    <location>
        <begin position="123"/>
        <end position="160"/>
    </location>
</feature>
<evidence type="ECO:0000259" key="4">
    <source>
        <dbReference type="PROSITE" id="PS50048"/>
    </source>
</evidence>
<evidence type="ECO:0000313" key="6">
    <source>
        <dbReference type="Proteomes" id="UP001164286"/>
    </source>
</evidence>
<dbReference type="GeneID" id="77725612"/>
<dbReference type="PANTHER" id="PTHR37534">
    <property type="entry name" value="TRANSCRIPTIONAL ACTIVATOR PROTEIN UGA3"/>
    <property type="match status" value="1"/>
</dbReference>
<dbReference type="Proteomes" id="UP001164286">
    <property type="component" value="Unassembled WGS sequence"/>
</dbReference>
<evidence type="ECO:0000256" key="1">
    <source>
        <dbReference type="ARBA" id="ARBA00004123"/>
    </source>
</evidence>
<dbReference type="InterPro" id="IPR021858">
    <property type="entry name" value="Fun_TF"/>
</dbReference>
<feature type="domain" description="Zn(2)-C6 fungal-type" evidence="4">
    <location>
        <begin position="29"/>
        <end position="59"/>
    </location>
</feature>
<organism evidence="5 6">
    <name type="scientific">Dioszegia hungarica</name>
    <dbReference type="NCBI Taxonomy" id="4972"/>
    <lineage>
        <taxon>Eukaryota</taxon>
        <taxon>Fungi</taxon>
        <taxon>Dikarya</taxon>
        <taxon>Basidiomycota</taxon>
        <taxon>Agaricomycotina</taxon>
        <taxon>Tremellomycetes</taxon>
        <taxon>Tremellales</taxon>
        <taxon>Bulleribasidiaceae</taxon>
        <taxon>Dioszegia</taxon>
    </lineage>
</organism>